<dbReference type="InterPro" id="IPR045279">
    <property type="entry name" value="ARR-like"/>
</dbReference>
<accession>A0AAW1NY82</accession>
<feature type="region of interest" description="Disordered" evidence="8">
    <location>
        <begin position="100"/>
        <end position="146"/>
    </location>
</feature>
<evidence type="ECO:0000259" key="10">
    <source>
        <dbReference type="PROSITE" id="PS51294"/>
    </source>
</evidence>
<protein>
    <recommendedName>
        <fullName evidence="13">Two-component response regulator</fullName>
    </recommendedName>
</protein>
<evidence type="ECO:0000256" key="6">
    <source>
        <dbReference type="ARBA" id="ARBA00023242"/>
    </source>
</evidence>
<feature type="compositionally biased region" description="Polar residues" evidence="8">
    <location>
        <begin position="203"/>
        <end position="212"/>
    </location>
</feature>
<dbReference type="InterPro" id="IPR006447">
    <property type="entry name" value="Myb_dom_plants"/>
</dbReference>
<dbReference type="Gene3D" id="1.10.10.60">
    <property type="entry name" value="Homeodomain-like"/>
    <property type="match status" value="1"/>
</dbReference>
<evidence type="ECO:0000256" key="8">
    <source>
        <dbReference type="SAM" id="MobiDB-lite"/>
    </source>
</evidence>
<dbReference type="InterPro" id="IPR017930">
    <property type="entry name" value="Myb_dom"/>
</dbReference>
<dbReference type="EMBL" id="JALJOQ010000064">
    <property type="protein sequence ID" value="KAK9802974.1"/>
    <property type="molecule type" value="Genomic_DNA"/>
</dbReference>
<dbReference type="CDD" id="cd17584">
    <property type="entry name" value="REC_typeB_ARR-like"/>
    <property type="match status" value="1"/>
</dbReference>
<dbReference type="Proteomes" id="UP001465755">
    <property type="component" value="Unassembled WGS sequence"/>
</dbReference>
<feature type="region of interest" description="Disordered" evidence="8">
    <location>
        <begin position="421"/>
        <end position="480"/>
    </location>
</feature>
<dbReference type="PROSITE" id="PS50110">
    <property type="entry name" value="RESPONSE_REGULATORY"/>
    <property type="match status" value="1"/>
</dbReference>
<dbReference type="GO" id="GO:0009736">
    <property type="term" value="P:cytokinin-activated signaling pathway"/>
    <property type="evidence" value="ECO:0007669"/>
    <property type="project" value="InterPro"/>
</dbReference>
<dbReference type="SUPFAM" id="SSF52172">
    <property type="entry name" value="CheY-like"/>
    <property type="match status" value="1"/>
</dbReference>
<keyword evidence="1 7" id="KW-0597">Phosphoprotein</keyword>
<keyword evidence="4" id="KW-0010">Activator</keyword>
<dbReference type="GO" id="GO:0003677">
    <property type="term" value="F:DNA binding"/>
    <property type="evidence" value="ECO:0007669"/>
    <property type="project" value="InterPro"/>
</dbReference>
<dbReference type="GO" id="GO:0000160">
    <property type="term" value="P:phosphorelay signal transduction system"/>
    <property type="evidence" value="ECO:0007669"/>
    <property type="project" value="UniProtKB-KW"/>
</dbReference>
<dbReference type="PANTHER" id="PTHR43874">
    <property type="entry name" value="TWO-COMPONENT RESPONSE REGULATOR"/>
    <property type="match status" value="1"/>
</dbReference>
<dbReference type="InterPro" id="IPR011006">
    <property type="entry name" value="CheY-like_superfamily"/>
</dbReference>
<dbReference type="InterPro" id="IPR001789">
    <property type="entry name" value="Sig_transdc_resp-reg_receiver"/>
</dbReference>
<evidence type="ECO:0000256" key="7">
    <source>
        <dbReference type="PROSITE-ProRule" id="PRU00169"/>
    </source>
</evidence>
<keyword evidence="2" id="KW-0902">Two-component regulatory system</keyword>
<sequence>MLKHCNYLVTTCTNGKDALAKLRDPRAGFDLVLSDVYMPDMDGFKLLEHVGLELDLPVIMMSSNGETSVVLRGVTHGAVDFLIKPVRIEELRNVWQHVVRRKRSTESQRDSLSGSEGSDDTKRSERKRKEQRRDSDETGSAKKQRVVWNQEMHQQFVEAVQALGVEKAVPKKILDLMPNCSLTRENVASHLQKYRAALRRGLQDSTSAQQGPGSALLAPRTSNSFEVPGGFMPMGPPPRPASSALDLATPAQNLNLPGAPTQNPSILPQGLAPFLMPPPTGTVLPQPPSGVPTGAPRLPTGGFLPSPPGPHQNVPMLPANFMPGQLPGVPAGMSHTPGGMSHAPAHIPANVVIPSMASGMAHQSLGLAPVPGLSALHHRGITPPTAMARQPSNLAVEPSCMTTRPASTTALNALEPSAQDRILGGNADGAIPQHPLLPDPPGGLPGFEGATELPLAPPSDIDALMSPHDPTDLPNLGPMSEGLPDHIFRDHLMQHPSPANSQELGESKVNLNDDMWKLLLE</sequence>
<evidence type="ECO:0000256" key="4">
    <source>
        <dbReference type="ARBA" id="ARBA00023159"/>
    </source>
</evidence>
<dbReference type="SMART" id="SM00448">
    <property type="entry name" value="REC"/>
    <property type="match status" value="1"/>
</dbReference>
<feature type="domain" description="HTH myb-type" evidence="10">
    <location>
        <begin position="140"/>
        <end position="199"/>
    </location>
</feature>
<feature type="modified residue" description="4-aspartylphosphate" evidence="7">
    <location>
        <position position="35"/>
    </location>
</feature>
<dbReference type="Pfam" id="PF00249">
    <property type="entry name" value="Myb_DNA-binding"/>
    <property type="match status" value="1"/>
</dbReference>
<comment type="caution">
    <text evidence="11">The sequence shown here is derived from an EMBL/GenBank/DDBJ whole genome shotgun (WGS) entry which is preliminary data.</text>
</comment>
<keyword evidence="5" id="KW-0804">Transcription</keyword>
<reference evidence="11 12" key="1">
    <citation type="journal article" date="2024" name="Nat. Commun.">
        <title>Phylogenomics reveals the evolutionary origins of lichenization in chlorophyte algae.</title>
        <authorList>
            <person name="Puginier C."/>
            <person name="Libourel C."/>
            <person name="Otte J."/>
            <person name="Skaloud P."/>
            <person name="Haon M."/>
            <person name="Grisel S."/>
            <person name="Petersen M."/>
            <person name="Berrin J.G."/>
            <person name="Delaux P.M."/>
            <person name="Dal Grande F."/>
            <person name="Keller J."/>
        </authorList>
    </citation>
    <scope>NUCLEOTIDE SEQUENCE [LARGE SCALE GENOMIC DNA]</scope>
    <source>
        <strain evidence="11 12">SAG 2036</strain>
    </source>
</reference>
<dbReference type="PROSITE" id="PS51294">
    <property type="entry name" value="HTH_MYB"/>
    <property type="match status" value="1"/>
</dbReference>
<dbReference type="InterPro" id="IPR009057">
    <property type="entry name" value="Homeodomain-like_sf"/>
</dbReference>
<evidence type="ECO:0000313" key="12">
    <source>
        <dbReference type="Proteomes" id="UP001465755"/>
    </source>
</evidence>
<feature type="region of interest" description="Disordered" evidence="8">
    <location>
        <begin position="201"/>
        <end position="221"/>
    </location>
</feature>
<dbReference type="SUPFAM" id="SSF46689">
    <property type="entry name" value="Homeodomain-like"/>
    <property type="match status" value="1"/>
</dbReference>
<keyword evidence="12" id="KW-1185">Reference proteome</keyword>
<dbReference type="FunFam" id="1.10.10.60:FF:000007">
    <property type="entry name" value="Two-component response regulator"/>
    <property type="match status" value="1"/>
</dbReference>
<proteinExistence type="predicted"/>
<evidence type="ECO:0000256" key="5">
    <source>
        <dbReference type="ARBA" id="ARBA00023163"/>
    </source>
</evidence>
<dbReference type="NCBIfam" id="TIGR01557">
    <property type="entry name" value="myb_SHAQKYF"/>
    <property type="match status" value="1"/>
</dbReference>
<evidence type="ECO:0000259" key="9">
    <source>
        <dbReference type="PROSITE" id="PS50110"/>
    </source>
</evidence>
<gene>
    <name evidence="11" type="ORF">WJX73_002283</name>
</gene>
<dbReference type="PANTHER" id="PTHR43874:SF67">
    <property type="entry name" value="TWO-COMPONENT RESPONSE REGULATOR ARR2"/>
    <property type="match status" value="1"/>
</dbReference>
<dbReference type="InterPro" id="IPR001005">
    <property type="entry name" value="SANT/Myb"/>
</dbReference>
<name>A0AAW1NY82_9CHLO</name>
<evidence type="ECO:0000256" key="3">
    <source>
        <dbReference type="ARBA" id="ARBA00023015"/>
    </source>
</evidence>
<organism evidence="11 12">
    <name type="scientific">Symbiochloris irregularis</name>
    <dbReference type="NCBI Taxonomy" id="706552"/>
    <lineage>
        <taxon>Eukaryota</taxon>
        <taxon>Viridiplantae</taxon>
        <taxon>Chlorophyta</taxon>
        <taxon>core chlorophytes</taxon>
        <taxon>Trebouxiophyceae</taxon>
        <taxon>Trebouxiales</taxon>
        <taxon>Trebouxiaceae</taxon>
        <taxon>Symbiochloris</taxon>
    </lineage>
</organism>
<feature type="compositionally biased region" description="Basic and acidic residues" evidence="8">
    <location>
        <begin position="119"/>
        <end position="140"/>
    </location>
</feature>
<evidence type="ECO:0000313" key="11">
    <source>
        <dbReference type="EMBL" id="KAK9802974.1"/>
    </source>
</evidence>
<keyword evidence="3" id="KW-0805">Transcription regulation</keyword>
<dbReference type="AlphaFoldDB" id="A0AAW1NY82"/>
<keyword evidence="6" id="KW-0539">Nucleus</keyword>
<feature type="domain" description="Response regulatory" evidence="9">
    <location>
        <begin position="1"/>
        <end position="99"/>
    </location>
</feature>
<dbReference type="Gene3D" id="3.40.50.2300">
    <property type="match status" value="1"/>
</dbReference>
<evidence type="ECO:0000256" key="1">
    <source>
        <dbReference type="ARBA" id="ARBA00022553"/>
    </source>
</evidence>
<evidence type="ECO:0000256" key="2">
    <source>
        <dbReference type="ARBA" id="ARBA00023012"/>
    </source>
</evidence>
<dbReference type="Pfam" id="PF00072">
    <property type="entry name" value="Response_reg"/>
    <property type="match status" value="1"/>
</dbReference>
<evidence type="ECO:0008006" key="13">
    <source>
        <dbReference type="Google" id="ProtNLM"/>
    </source>
</evidence>